<dbReference type="SUPFAM" id="SSF46565">
    <property type="entry name" value="Chaperone J-domain"/>
    <property type="match status" value="1"/>
</dbReference>
<comment type="caution">
    <text evidence="3">The sequence shown here is derived from an EMBL/GenBank/DDBJ whole genome shotgun (WGS) entry which is preliminary data.</text>
</comment>
<dbReference type="PROSITE" id="PS50076">
    <property type="entry name" value="DNAJ_2"/>
    <property type="match status" value="1"/>
</dbReference>
<gene>
    <name evidence="3" type="ORF">CDL15_Pgr020280</name>
</gene>
<protein>
    <recommendedName>
        <fullName evidence="2">J domain-containing protein</fullName>
    </recommendedName>
</protein>
<dbReference type="PRINTS" id="PR00625">
    <property type="entry name" value="JDOMAIN"/>
</dbReference>
<dbReference type="CDD" id="cd06257">
    <property type="entry name" value="DnaJ"/>
    <property type="match status" value="1"/>
</dbReference>
<organism evidence="3 4">
    <name type="scientific">Punica granatum</name>
    <name type="common">Pomegranate</name>
    <dbReference type="NCBI Taxonomy" id="22663"/>
    <lineage>
        <taxon>Eukaryota</taxon>
        <taxon>Viridiplantae</taxon>
        <taxon>Streptophyta</taxon>
        <taxon>Embryophyta</taxon>
        <taxon>Tracheophyta</taxon>
        <taxon>Spermatophyta</taxon>
        <taxon>Magnoliopsida</taxon>
        <taxon>eudicotyledons</taxon>
        <taxon>Gunneridae</taxon>
        <taxon>Pentapetalae</taxon>
        <taxon>rosids</taxon>
        <taxon>malvids</taxon>
        <taxon>Myrtales</taxon>
        <taxon>Lythraceae</taxon>
        <taxon>Punica</taxon>
    </lineage>
</organism>
<dbReference type="Pfam" id="PF00226">
    <property type="entry name" value="DnaJ"/>
    <property type="match status" value="1"/>
</dbReference>
<dbReference type="PANTHER" id="PTHR45432">
    <property type="entry name" value="CHAPERONE PROTEIN DNAJ 11, CHLOROPLASTIC-LIKE"/>
    <property type="match status" value="1"/>
</dbReference>
<dbReference type="InterPro" id="IPR001623">
    <property type="entry name" value="DnaJ_domain"/>
</dbReference>
<evidence type="ECO:0000256" key="1">
    <source>
        <dbReference type="SAM" id="Phobius"/>
    </source>
</evidence>
<dbReference type="Proteomes" id="UP000197138">
    <property type="component" value="Unassembled WGS sequence"/>
</dbReference>
<evidence type="ECO:0000259" key="2">
    <source>
        <dbReference type="PROSITE" id="PS50076"/>
    </source>
</evidence>
<dbReference type="EMBL" id="MTKT01006319">
    <property type="protein sequence ID" value="OWM62986.1"/>
    <property type="molecule type" value="Genomic_DNA"/>
</dbReference>
<evidence type="ECO:0000313" key="3">
    <source>
        <dbReference type="EMBL" id="OWM62986.1"/>
    </source>
</evidence>
<feature type="domain" description="J" evidence="2">
    <location>
        <begin position="9"/>
        <end position="88"/>
    </location>
</feature>
<dbReference type="PANTHER" id="PTHR45432:SF2">
    <property type="entry name" value="CHAPERONE PROTEIN DNAJ 11, CHLOROPLASTIC"/>
    <property type="match status" value="1"/>
</dbReference>
<keyword evidence="1" id="KW-0812">Transmembrane</keyword>
<feature type="transmembrane region" description="Helical" evidence="1">
    <location>
        <begin position="54"/>
        <end position="71"/>
    </location>
</feature>
<accession>A0A218VRK8</accession>
<dbReference type="SMART" id="SM00271">
    <property type="entry name" value="DnaJ"/>
    <property type="match status" value="1"/>
</dbReference>
<proteinExistence type="predicted"/>
<dbReference type="AlphaFoldDB" id="A0A218VRK8"/>
<dbReference type="Gene3D" id="1.10.287.110">
    <property type="entry name" value="DnaJ domain"/>
    <property type="match status" value="1"/>
</dbReference>
<name>A0A218VRK8_PUNGR</name>
<sequence length="88" mass="10211">MAQKNTGTTLYEVLNVMSTASQSEIKAAYRRLAKLYHPDSASLESDGGRDFRKYATYIYIYICYFFNFFLIKGRILRFTILRPSTDST</sequence>
<keyword evidence="1" id="KW-1133">Transmembrane helix</keyword>
<keyword evidence="1" id="KW-0472">Membrane</keyword>
<reference evidence="4" key="1">
    <citation type="journal article" date="2017" name="Plant J.">
        <title>The pomegranate (Punica granatum L.) genome and the genomics of punicalagin biosynthesis.</title>
        <authorList>
            <person name="Qin G."/>
            <person name="Xu C."/>
            <person name="Ming R."/>
            <person name="Tang H."/>
            <person name="Guyot R."/>
            <person name="Kramer E.M."/>
            <person name="Hu Y."/>
            <person name="Yi X."/>
            <person name="Qi Y."/>
            <person name="Xu X."/>
            <person name="Gao Z."/>
            <person name="Pan H."/>
            <person name="Jian J."/>
            <person name="Tian Y."/>
            <person name="Yue Z."/>
            <person name="Xu Y."/>
        </authorList>
    </citation>
    <scope>NUCLEOTIDE SEQUENCE [LARGE SCALE GENOMIC DNA]</scope>
    <source>
        <strain evidence="4">cv. Dabenzi</strain>
    </source>
</reference>
<evidence type="ECO:0000313" key="4">
    <source>
        <dbReference type="Proteomes" id="UP000197138"/>
    </source>
</evidence>
<dbReference type="InterPro" id="IPR036869">
    <property type="entry name" value="J_dom_sf"/>
</dbReference>